<dbReference type="SUPFAM" id="SSF50249">
    <property type="entry name" value="Nucleic acid-binding proteins"/>
    <property type="match status" value="1"/>
</dbReference>
<dbReference type="Pfam" id="PF02565">
    <property type="entry name" value="RecO_C"/>
    <property type="match status" value="1"/>
</dbReference>
<organism evidence="8 9">
    <name type="scientific">Sphingomonas echinoides</name>
    <dbReference type="NCBI Taxonomy" id="59803"/>
    <lineage>
        <taxon>Bacteria</taxon>
        <taxon>Pseudomonadati</taxon>
        <taxon>Pseudomonadota</taxon>
        <taxon>Alphaproteobacteria</taxon>
        <taxon>Sphingomonadales</taxon>
        <taxon>Sphingomonadaceae</taxon>
        <taxon>Sphingomonas</taxon>
    </lineage>
</organism>
<reference evidence="8 9" key="1">
    <citation type="submission" date="2023-11" db="EMBL/GenBank/DDBJ databases">
        <title>MicrobeMod: A computational toolkit for identifying prokaryotic methylation and restriction-modification with nanopore sequencing.</title>
        <authorList>
            <person name="Crits-Christoph A."/>
            <person name="Kang S.C."/>
            <person name="Lee H."/>
            <person name="Ostrov N."/>
        </authorList>
    </citation>
    <scope>NUCLEOTIDE SEQUENCE [LARGE SCALE GENOMIC DNA]</scope>
    <source>
        <strain evidence="8 9">ATCC 14820</strain>
    </source>
</reference>
<evidence type="ECO:0000259" key="7">
    <source>
        <dbReference type="Pfam" id="PF11967"/>
    </source>
</evidence>
<name>A0ABU4PJ65_9SPHN</name>
<dbReference type="RefSeq" id="WP_010403875.1">
    <property type="nucleotide sequence ID" value="NZ_JAWXXV010000001.1"/>
</dbReference>
<dbReference type="Pfam" id="PF11967">
    <property type="entry name" value="RecO_N"/>
    <property type="match status" value="1"/>
</dbReference>
<evidence type="ECO:0000256" key="3">
    <source>
        <dbReference type="ARBA" id="ARBA00022763"/>
    </source>
</evidence>
<keyword evidence="5" id="KW-0234">DNA repair</keyword>
<evidence type="ECO:0000256" key="1">
    <source>
        <dbReference type="ARBA" id="ARBA00007452"/>
    </source>
</evidence>
<dbReference type="PANTHER" id="PTHR33991">
    <property type="entry name" value="DNA REPAIR PROTEIN RECO"/>
    <property type="match status" value="1"/>
</dbReference>
<gene>
    <name evidence="8" type="primary">recO</name>
    <name evidence="8" type="ORF">SIL82_07450</name>
</gene>
<dbReference type="InterPro" id="IPR012340">
    <property type="entry name" value="NA-bd_OB-fold"/>
</dbReference>
<evidence type="ECO:0000313" key="8">
    <source>
        <dbReference type="EMBL" id="MDX5984091.1"/>
    </source>
</evidence>
<dbReference type="EMBL" id="JAWXXV010000001">
    <property type="protein sequence ID" value="MDX5984091.1"/>
    <property type="molecule type" value="Genomic_DNA"/>
</dbReference>
<dbReference type="Gene3D" id="1.20.1440.120">
    <property type="entry name" value="Recombination protein O, C-terminal domain"/>
    <property type="match status" value="1"/>
</dbReference>
<comment type="similarity">
    <text evidence="1">Belongs to the RecO family.</text>
</comment>
<proteinExistence type="inferred from homology"/>
<protein>
    <recommendedName>
        <fullName evidence="2">DNA repair protein RecO</fullName>
    </recommendedName>
    <alternativeName>
        <fullName evidence="6">Recombination protein O</fullName>
    </alternativeName>
</protein>
<keyword evidence="3" id="KW-0227">DNA damage</keyword>
<dbReference type="InterPro" id="IPR003717">
    <property type="entry name" value="RecO"/>
</dbReference>
<dbReference type="PANTHER" id="PTHR33991:SF1">
    <property type="entry name" value="DNA REPAIR PROTEIN RECO"/>
    <property type="match status" value="1"/>
</dbReference>
<accession>A0ABU4PJ65</accession>
<evidence type="ECO:0000256" key="6">
    <source>
        <dbReference type="ARBA" id="ARBA00033409"/>
    </source>
</evidence>
<dbReference type="Gene3D" id="2.40.50.140">
    <property type="entry name" value="Nucleic acid-binding proteins"/>
    <property type="match status" value="1"/>
</dbReference>
<evidence type="ECO:0000256" key="4">
    <source>
        <dbReference type="ARBA" id="ARBA00023172"/>
    </source>
</evidence>
<feature type="domain" description="DNA replication/recombination mediator RecO N-terminal" evidence="7">
    <location>
        <begin position="1"/>
        <end position="76"/>
    </location>
</feature>
<dbReference type="InterPro" id="IPR042242">
    <property type="entry name" value="RecO_C"/>
</dbReference>
<keyword evidence="4" id="KW-0233">DNA recombination</keyword>
<comment type="caution">
    <text evidence="8">The sequence shown here is derived from an EMBL/GenBank/DDBJ whole genome shotgun (WGS) entry which is preliminary data.</text>
</comment>
<dbReference type="NCBIfam" id="TIGR00613">
    <property type="entry name" value="reco"/>
    <property type="match status" value="1"/>
</dbReference>
<evidence type="ECO:0000313" key="9">
    <source>
        <dbReference type="Proteomes" id="UP001279660"/>
    </source>
</evidence>
<dbReference type="Proteomes" id="UP001279660">
    <property type="component" value="Unassembled WGS sequence"/>
</dbReference>
<evidence type="ECO:0000256" key="5">
    <source>
        <dbReference type="ARBA" id="ARBA00023204"/>
    </source>
</evidence>
<dbReference type="InterPro" id="IPR022572">
    <property type="entry name" value="DNA_rep/recomb_RecO_N"/>
</dbReference>
<keyword evidence="9" id="KW-1185">Reference proteome</keyword>
<evidence type="ECO:0000256" key="2">
    <source>
        <dbReference type="ARBA" id="ARBA00021310"/>
    </source>
</evidence>
<sequence>MHLRVEALILAIRHHGEHGAIVRALTAEHGLQAGYVRGGRSSRIRPILQPANRVIGEWRARTDDQLASLSVELVTSRAPLYAEPLPAAALDWVTTLTAAALPEAQPYPRLYAALDGTIAAVESAPAARGWALALARYELLLLAELGYGLERDTLPRALTTGVAPDWDDILAALALTGEALERQILVDRRAAPLDARARLVDRLKRAVA</sequence>